<keyword evidence="1" id="KW-1133">Transmembrane helix</keyword>
<dbReference type="EMBL" id="UYSL01020540">
    <property type="protein sequence ID" value="VDL75097.1"/>
    <property type="molecule type" value="Genomic_DNA"/>
</dbReference>
<evidence type="ECO:0000313" key="2">
    <source>
        <dbReference type="EMBL" id="VDL75097.1"/>
    </source>
</evidence>
<sequence length="78" mass="8555">MLRSRFSKLIAHQKIHGIVSCLSAFPIEVDVANITMWASFSALVLHPVMMVVMMMMMMEMMMAMILLQPAPAAAAAAS</sequence>
<proteinExistence type="predicted"/>
<reference evidence="4" key="1">
    <citation type="submission" date="2017-02" db="UniProtKB">
        <authorList>
            <consortium name="WormBaseParasite"/>
        </authorList>
    </citation>
    <scope>IDENTIFICATION</scope>
</reference>
<evidence type="ECO:0000313" key="4">
    <source>
        <dbReference type="WBParaSite" id="NBR_0001150701-mRNA-1"/>
    </source>
</evidence>
<keyword evidence="1" id="KW-0812">Transmembrane</keyword>
<protein>
    <submittedName>
        <fullName evidence="4">Secreted protein</fullName>
    </submittedName>
</protein>
<dbReference type="AlphaFoldDB" id="A0A0N4Y628"/>
<evidence type="ECO:0000313" key="3">
    <source>
        <dbReference type="Proteomes" id="UP000271162"/>
    </source>
</evidence>
<dbReference type="Proteomes" id="UP000271162">
    <property type="component" value="Unassembled WGS sequence"/>
</dbReference>
<feature type="transmembrane region" description="Helical" evidence="1">
    <location>
        <begin position="34"/>
        <end position="56"/>
    </location>
</feature>
<dbReference type="WBParaSite" id="NBR_0001150701-mRNA-1">
    <property type="protein sequence ID" value="NBR_0001150701-mRNA-1"/>
    <property type="gene ID" value="NBR_0001150701"/>
</dbReference>
<keyword evidence="3" id="KW-1185">Reference proteome</keyword>
<name>A0A0N4Y628_NIPBR</name>
<accession>A0A0N4Y628</accession>
<gene>
    <name evidence="2" type="ORF">NBR_LOCUS11508</name>
</gene>
<organism evidence="4">
    <name type="scientific">Nippostrongylus brasiliensis</name>
    <name type="common">Rat hookworm</name>
    <dbReference type="NCBI Taxonomy" id="27835"/>
    <lineage>
        <taxon>Eukaryota</taxon>
        <taxon>Metazoa</taxon>
        <taxon>Ecdysozoa</taxon>
        <taxon>Nematoda</taxon>
        <taxon>Chromadorea</taxon>
        <taxon>Rhabditida</taxon>
        <taxon>Rhabditina</taxon>
        <taxon>Rhabditomorpha</taxon>
        <taxon>Strongyloidea</taxon>
        <taxon>Heligmosomidae</taxon>
        <taxon>Nippostrongylus</taxon>
    </lineage>
</organism>
<reference evidence="2 3" key="2">
    <citation type="submission" date="2018-11" db="EMBL/GenBank/DDBJ databases">
        <authorList>
            <consortium name="Pathogen Informatics"/>
        </authorList>
    </citation>
    <scope>NUCLEOTIDE SEQUENCE [LARGE SCALE GENOMIC DNA]</scope>
</reference>
<keyword evidence="1" id="KW-0472">Membrane</keyword>
<evidence type="ECO:0000256" key="1">
    <source>
        <dbReference type="SAM" id="Phobius"/>
    </source>
</evidence>